<dbReference type="AlphaFoldDB" id="A0A401RAP3"/>
<accession>A0A401RAP3</accession>
<dbReference type="SUPFAM" id="SSF55874">
    <property type="entry name" value="ATPase domain of HSP90 chaperone/DNA topoisomerase II/histidine kinase"/>
    <property type="match status" value="1"/>
</dbReference>
<evidence type="ECO:0000313" key="4">
    <source>
        <dbReference type="Proteomes" id="UP000288351"/>
    </source>
</evidence>
<dbReference type="GO" id="GO:0005524">
    <property type="term" value="F:ATP binding"/>
    <property type="evidence" value="ECO:0007669"/>
    <property type="project" value="UniProtKB-KW"/>
</dbReference>
<keyword evidence="3" id="KW-0067">ATP-binding</keyword>
<feature type="domain" description="Histidine kinase/HSP90-like ATPase" evidence="2">
    <location>
        <begin position="22"/>
        <end position="135"/>
    </location>
</feature>
<organism evidence="3 4">
    <name type="scientific">Streptomyces noursei</name>
    <name type="common">Streptomyces albulus</name>
    <dbReference type="NCBI Taxonomy" id="1971"/>
    <lineage>
        <taxon>Bacteria</taxon>
        <taxon>Bacillati</taxon>
        <taxon>Actinomycetota</taxon>
        <taxon>Actinomycetes</taxon>
        <taxon>Kitasatosporales</taxon>
        <taxon>Streptomycetaceae</taxon>
        <taxon>Streptomyces</taxon>
    </lineage>
</organism>
<dbReference type="PANTHER" id="PTHR35526:SF3">
    <property type="entry name" value="ANTI-SIGMA-F FACTOR RSBW"/>
    <property type="match status" value="1"/>
</dbReference>
<keyword evidence="3" id="KW-0547">Nucleotide-binding</keyword>
<dbReference type="PANTHER" id="PTHR35526">
    <property type="entry name" value="ANTI-SIGMA-F FACTOR RSBW-RELATED"/>
    <property type="match status" value="1"/>
</dbReference>
<name>A0A401RAP3_STRNR</name>
<proteinExistence type="predicted"/>
<protein>
    <submittedName>
        <fullName evidence="3">ATP-binding protein</fullName>
    </submittedName>
</protein>
<dbReference type="InterPro" id="IPR036890">
    <property type="entry name" value="HATPase_C_sf"/>
</dbReference>
<evidence type="ECO:0000256" key="1">
    <source>
        <dbReference type="ARBA" id="ARBA00022527"/>
    </source>
</evidence>
<dbReference type="RefSeq" id="WP_016577903.1">
    <property type="nucleotide sequence ID" value="NZ_BHXC01000007.1"/>
</dbReference>
<evidence type="ECO:0000313" key="3">
    <source>
        <dbReference type="EMBL" id="GCB94702.1"/>
    </source>
</evidence>
<keyword evidence="1" id="KW-0808">Transferase</keyword>
<dbReference type="CDD" id="cd16936">
    <property type="entry name" value="HATPase_RsbW-like"/>
    <property type="match status" value="1"/>
</dbReference>
<dbReference type="EMBL" id="BHXC01000007">
    <property type="protein sequence ID" value="GCB94702.1"/>
    <property type="molecule type" value="Genomic_DNA"/>
</dbReference>
<evidence type="ECO:0000259" key="2">
    <source>
        <dbReference type="Pfam" id="PF13581"/>
    </source>
</evidence>
<keyword evidence="1" id="KW-0418">Kinase</keyword>
<gene>
    <name evidence="3" type="ORF">SALB_07503</name>
</gene>
<dbReference type="InterPro" id="IPR050267">
    <property type="entry name" value="Anti-sigma-factor_SerPK"/>
</dbReference>
<comment type="caution">
    <text evidence="3">The sequence shown here is derived from an EMBL/GenBank/DDBJ whole genome shotgun (WGS) entry which is preliminary data.</text>
</comment>
<dbReference type="GO" id="GO:0004674">
    <property type="term" value="F:protein serine/threonine kinase activity"/>
    <property type="evidence" value="ECO:0007669"/>
    <property type="project" value="UniProtKB-KW"/>
</dbReference>
<keyword evidence="1" id="KW-0723">Serine/threonine-protein kinase</keyword>
<dbReference type="InterPro" id="IPR003594">
    <property type="entry name" value="HATPase_dom"/>
</dbReference>
<reference evidence="3 4" key="1">
    <citation type="journal article" date="2019" name="Microbiol. Resour. Announc.">
        <title>Draft Genome Sequence of the Most Traditional epsilon-Poly-l-Lysine Producer, Streptomyces albulus NBRC14147.</title>
        <authorList>
            <person name="Yamanaka K."/>
            <person name="Hamano Y."/>
        </authorList>
    </citation>
    <scope>NUCLEOTIDE SEQUENCE [LARGE SCALE GENOMIC DNA]</scope>
    <source>
        <strain evidence="3 4">NBRC 14147</strain>
    </source>
</reference>
<dbReference type="Pfam" id="PF13581">
    <property type="entry name" value="HATPase_c_2"/>
    <property type="match status" value="1"/>
</dbReference>
<dbReference type="Gene3D" id="3.30.565.10">
    <property type="entry name" value="Histidine kinase-like ATPase, C-terminal domain"/>
    <property type="match status" value="1"/>
</dbReference>
<sequence length="159" mass="17488">MTPTPHTTDGTTRVLWRWTGHTPDAAARARIALICALDQFGCRGEVLDDAVLAMSELVANALEHAPGPYEMRLRCTTAELICEVVDRDPRIPRIPTFPAAAPFEPDPEKRGGGVDALLEVLRERGRGLHIVHQLTCGAWGFMARKREGVKVAWMAIPRG</sequence>
<dbReference type="Proteomes" id="UP000288351">
    <property type="component" value="Unassembled WGS sequence"/>
</dbReference>